<keyword evidence="1" id="KW-0862">Zinc</keyword>
<dbReference type="EMBL" id="JBGBPQ010000002">
    <property type="protein sequence ID" value="KAL1528026.1"/>
    <property type="molecule type" value="Genomic_DNA"/>
</dbReference>
<dbReference type="InterPro" id="IPR045194">
    <property type="entry name" value="MGRN1/RNF157-like"/>
</dbReference>
<dbReference type="PROSITE" id="PS50089">
    <property type="entry name" value="ZF_RING_2"/>
    <property type="match status" value="1"/>
</dbReference>
<evidence type="ECO:0000256" key="2">
    <source>
        <dbReference type="SAM" id="MobiDB-lite"/>
    </source>
</evidence>
<evidence type="ECO:0000259" key="3">
    <source>
        <dbReference type="PROSITE" id="PS50089"/>
    </source>
</evidence>
<reference evidence="4 5" key="1">
    <citation type="journal article" date="2024" name="Science">
        <title>Giant polyketide synthase enzymes in the biosynthesis of giant marine polyether toxins.</title>
        <authorList>
            <person name="Fallon T.R."/>
            <person name="Shende V.V."/>
            <person name="Wierzbicki I.H."/>
            <person name="Pendleton A.L."/>
            <person name="Watervoot N.F."/>
            <person name="Auber R.P."/>
            <person name="Gonzalez D.J."/>
            <person name="Wisecaver J.H."/>
            <person name="Moore B.S."/>
        </authorList>
    </citation>
    <scope>NUCLEOTIDE SEQUENCE [LARGE SCALE GENOMIC DNA]</scope>
    <source>
        <strain evidence="4 5">12B1</strain>
    </source>
</reference>
<dbReference type="GO" id="GO:0006629">
    <property type="term" value="P:lipid metabolic process"/>
    <property type="evidence" value="ECO:0007669"/>
    <property type="project" value="InterPro"/>
</dbReference>
<dbReference type="PANTHER" id="PTHR22996">
    <property type="entry name" value="MAHOGUNIN"/>
    <property type="match status" value="1"/>
</dbReference>
<sequence length="442" mass="46962">MARFLQAFLSGNSADDDALGRFASAAMSTLSASIERRARQASLRPASASDVQTGLLAARLADAAYAPNLDELTARLMIPECALSILAFQPQAELPGAHPQWFLARGQLPPWLQRAGERADAFFLVFRGTHSMLDITRSLLVKPAQHGGSAHFHQGFLFGVREDAVLHERLRRHLQGSSLSLYVIGHSLGGSLAMTLVAADMLPPTFRGSVTCVAIGSPPVLYGAPAPGSMGRSEAARVLLFVNDSDIIPRLMGSPLPAFATTLFATSLADTHEAERAQTIQQSVATLEQYVHMPQTELVLLKNGGALRVAREQFEAVLHVHEAFSLNLVEHHKVKSYVDSLRKAMTSAGATPMGTAVPPQDVPMGVAVDGGAQQSSRRDSTAESPASTECVVCLSAAPTHAFVPCGHRCVCNACGNAISQGSQSCPICRAHVSSTLRVFLAS</sequence>
<evidence type="ECO:0000313" key="4">
    <source>
        <dbReference type="EMBL" id="KAL1528026.1"/>
    </source>
</evidence>
<accession>A0AB34K4M2</accession>
<keyword evidence="5" id="KW-1185">Reference proteome</keyword>
<dbReference type="Proteomes" id="UP001515480">
    <property type="component" value="Unassembled WGS sequence"/>
</dbReference>
<dbReference type="Pfam" id="PF01764">
    <property type="entry name" value="Lipase_3"/>
    <property type="match status" value="1"/>
</dbReference>
<dbReference type="GO" id="GO:0008270">
    <property type="term" value="F:zinc ion binding"/>
    <property type="evidence" value="ECO:0007669"/>
    <property type="project" value="UniProtKB-KW"/>
</dbReference>
<feature type="domain" description="RING-type" evidence="3">
    <location>
        <begin position="390"/>
        <end position="429"/>
    </location>
</feature>
<dbReference type="Gene3D" id="3.30.40.10">
    <property type="entry name" value="Zinc/RING finger domain, C3HC4 (zinc finger)"/>
    <property type="match status" value="1"/>
</dbReference>
<dbReference type="PANTHER" id="PTHR22996:SF0">
    <property type="entry name" value="RE60872P-RELATED"/>
    <property type="match status" value="1"/>
</dbReference>
<dbReference type="Pfam" id="PF13920">
    <property type="entry name" value="zf-C3HC4_3"/>
    <property type="match status" value="1"/>
</dbReference>
<gene>
    <name evidence="4" type="ORF">AB1Y20_009395</name>
</gene>
<dbReference type="SUPFAM" id="SSF57850">
    <property type="entry name" value="RING/U-box"/>
    <property type="match status" value="1"/>
</dbReference>
<evidence type="ECO:0000256" key="1">
    <source>
        <dbReference type="PROSITE-ProRule" id="PRU00175"/>
    </source>
</evidence>
<keyword evidence="1" id="KW-0863">Zinc-finger</keyword>
<feature type="region of interest" description="Disordered" evidence="2">
    <location>
        <begin position="350"/>
        <end position="381"/>
    </location>
</feature>
<dbReference type="AlphaFoldDB" id="A0AB34K4M2"/>
<dbReference type="SUPFAM" id="SSF53474">
    <property type="entry name" value="alpha/beta-Hydrolases"/>
    <property type="match status" value="1"/>
</dbReference>
<dbReference type="GO" id="GO:0061630">
    <property type="term" value="F:ubiquitin protein ligase activity"/>
    <property type="evidence" value="ECO:0007669"/>
    <property type="project" value="UniProtKB-EC"/>
</dbReference>
<keyword evidence="1" id="KW-0479">Metal-binding</keyword>
<dbReference type="Gene3D" id="3.40.50.1820">
    <property type="entry name" value="alpha/beta hydrolase"/>
    <property type="match status" value="1"/>
</dbReference>
<name>A0AB34K4M2_PRYPA</name>
<organism evidence="4 5">
    <name type="scientific">Prymnesium parvum</name>
    <name type="common">Toxic golden alga</name>
    <dbReference type="NCBI Taxonomy" id="97485"/>
    <lineage>
        <taxon>Eukaryota</taxon>
        <taxon>Haptista</taxon>
        <taxon>Haptophyta</taxon>
        <taxon>Prymnesiophyceae</taxon>
        <taxon>Prymnesiales</taxon>
        <taxon>Prymnesiaceae</taxon>
        <taxon>Prymnesium</taxon>
    </lineage>
</organism>
<dbReference type="GO" id="GO:0016567">
    <property type="term" value="P:protein ubiquitination"/>
    <property type="evidence" value="ECO:0007669"/>
    <property type="project" value="TreeGrafter"/>
</dbReference>
<dbReference type="InterPro" id="IPR029058">
    <property type="entry name" value="AB_hydrolase_fold"/>
</dbReference>
<evidence type="ECO:0000313" key="5">
    <source>
        <dbReference type="Proteomes" id="UP001515480"/>
    </source>
</evidence>
<dbReference type="InterPro" id="IPR013083">
    <property type="entry name" value="Znf_RING/FYVE/PHD"/>
</dbReference>
<dbReference type="InterPro" id="IPR001841">
    <property type="entry name" value="Znf_RING"/>
</dbReference>
<dbReference type="InterPro" id="IPR002921">
    <property type="entry name" value="Fungal_lipase-type"/>
</dbReference>
<comment type="caution">
    <text evidence="4">The sequence shown here is derived from an EMBL/GenBank/DDBJ whole genome shotgun (WGS) entry which is preliminary data.</text>
</comment>
<protein>
    <recommendedName>
        <fullName evidence="3">RING-type domain-containing protein</fullName>
    </recommendedName>
</protein>
<proteinExistence type="predicted"/>